<sequence length="115" mass="12483">MKILIFVIFLSLAGLISTNGPSSGIGNLEECQKGLEESTKTLVEKCNSKEIPAGAMPFSQEELKPFFEESGLKIAQECTGGENGIPDDCSKLTKISQCLNEKNICSHIKKFEISV</sequence>
<proteinExistence type="evidence at transcript level"/>
<accession>J7HII2</accession>
<protein>
    <submittedName>
        <fullName evidence="2">10 kDa family memberl</fullName>
    </submittedName>
</protein>
<evidence type="ECO:0000313" key="2">
    <source>
        <dbReference type="EMBL" id="AFP99253.1"/>
    </source>
</evidence>
<keyword evidence="1" id="KW-0732">Signal</keyword>
<dbReference type="AlphaFoldDB" id="J7HII2"/>
<evidence type="ECO:0000256" key="1">
    <source>
        <dbReference type="SAM" id="SignalP"/>
    </source>
</evidence>
<organism evidence="2">
    <name type="scientific">Nyssomyia intermedia</name>
    <dbReference type="NCBI Taxonomy" id="182990"/>
    <lineage>
        <taxon>Eukaryota</taxon>
        <taxon>Metazoa</taxon>
        <taxon>Ecdysozoa</taxon>
        <taxon>Arthropoda</taxon>
        <taxon>Hexapoda</taxon>
        <taxon>Insecta</taxon>
        <taxon>Pterygota</taxon>
        <taxon>Neoptera</taxon>
        <taxon>Endopterygota</taxon>
        <taxon>Diptera</taxon>
        <taxon>Nematocera</taxon>
        <taxon>Psychodoidea</taxon>
        <taxon>Psychodidae</taxon>
        <taxon>Nyssomyia</taxon>
    </lineage>
</organism>
<feature type="signal peptide" evidence="1">
    <location>
        <begin position="1"/>
        <end position="18"/>
    </location>
</feature>
<reference evidence="2" key="1">
    <citation type="submission" date="2012-08" db="EMBL/GenBank/DDBJ databases">
        <title>Functional transcriptomics of wild caught Lutzomyia intermedia salivary glands: Identification of a protective salivary protein against Leishmania braziliensis infection.</title>
        <authorList>
            <person name="de Moura T.R."/>
            <person name="Oliveira F."/>
            <person name="Carneiro M.W."/>
            <person name="Miranda J.C."/>
            <person name="Clarencio J."/>
            <person name="Barral-Netto M."/>
            <person name="Barral A."/>
            <person name="Brodskyn C."/>
            <person name="Ribeiro J.M.C."/>
            <person name="Valenzuela J.G."/>
            <person name="de Oliveira C.I."/>
        </authorList>
    </citation>
    <scope>NUCLEOTIDE SEQUENCE</scope>
    <source>
        <tissue evidence="2">Salivary gland</tissue>
    </source>
</reference>
<dbReference type="EMBL" id="KA660075">
    <property type="protein sequence ID" value="AFP99253.1"/>
    <property type="molecule type" value="mRNA"/>
</dbReference>
<feature type="chain" id="PRO_5003792573" evidence="1">
    <location>
        <begin position="19"/>
        <end position="115"/>
    </location>
</feature>
<name>J7HII2_9DIPT</name>